<dbReference type="AlphaFoldDB" id="A0A9D1UM67"/>
<dbReference type="Gene3D" id="2.40.320.10">
    <property type="entry name" value="Hypothetical Protein Pfu-838710-001"/>
    <property type="match status" value="1"/>
</dbReference>
<dbReference type="Proteomes" id="UP000824190">
    <property type="component" value="Unassembled WGS sequence"/>
</dbReference>
<reference evidence="3" key="1">
    <citation type="journal article" date="2021" name="PeerJ">
        <title>Extensive microbial diversity within the chicken gut microbiome revealed by metagenomics and culture.</title>
        <authorList>
            <person name="Gilroy R."/>
            <person name="Ravi A."/>
            <person name="Getino M."/>
            <person name="Pursley I."/>
            <person name="Horton D.L."/>
            <person name="Alikhan N.F."/>
            <person name="Baker D."/>
            <person name="Gharbi K."/>
            <person name="Hall N."/>
            <person name="Watson M."/>
            <person name="Adriaenssens E.M."/>
            <person name="Foster-Nyarko E."/>
            <person name="Jarju S."/>
            <person name="Secka A."/>
            <person name="Antonio M."/>
            <person name="Oren A."/>
            <person name="Chaudhuri R.R."/>
            <person name="La Ragione R."/>
            <person name="Hildebrand F."/>
            <person name="Pallen M.J."/>
        </authorList>
    </citation>
    <scope>NUCLEOTIDE SEQUENCE</scope>
    <source>
        <strain evidence="3">CHK32-1732</strain>
    </source>
</reference>
<accession>A0A9D1UM67</accession>
<evidence type="ECO:0000313" key="3">
    <source>
        <dbReference type="EMBL" id="HIW91530.1"/>
    </source>
</evidence>
<comment type="caution">
    <text evidence="3">The sequence shown here is derived from an EMBL/GenBank/DDBJ whole genome shotgun (WGS) entry which is preliminary data.</text>
</comment>
<feature type="signal peptide" evidence="1">
    <location>
        <begin position="1"/>
        <end position="30"/>
    </location>
</feature>
<gene>
    <name evidence="3" type="ORF">H9870_07715</name>
</gene>
<organism evidence="3 4">
    <name type="scientific">Candidatus Corynebacterium avicola</name>
    <dbReference type="NCBI Taxonomy" id="2838527"/>
    <lineage>
        <taxon>Bacteria</taxon>
        <taxon>Bacillati</taxon>
        <taxon>Actinomycetota</taxon>
        <taxon>Actinomycetes</taxon>
        <taxon>Mycobacteriales</taxon>
        <taxon>Corynebacteriaceae</taxon>
        <taxon>Corynebacterium</taxon>
    </lineage>
</organism>
<evidence type="ECO:0000259" key="2">
    <source>
        <dbReference type="Pfam" id="PF01928"/>
    </source>
</evidence>
<protein>
    <submittedName>
        <fullName evidence="3">CYTH domain-containing protein</fullName>
    </submittedName>
</protein>
<dbReference type="PROSITE" id="PS51318">
    <property type="entry name" value="TAT"/>
    <property type="match status" value="1"/>
</dbReference>
<proteinExistence type="predicted"/>
<evidence type="ECO:0000256" key="1">
    <source>
        <dbReference type="SAM" id="SignalP"/>
    </source>
</evidence>
<keyword evidence="1" id="KW-0732">Signal</keyword>
<dbReference type="InterPro" id="IPR006311">
    <property type="entry name" value="TAT_signal"/>
</dbReference>
<dbReference type="InterPro" id="IPR023577">
    <property type="entry name" value="CYTH_domain"/>
</dbReference>
<reference evidence="3" key="2">
    <citation type="submission" date="2021-04" db="EMBL/GenBank/DDBJ databases">
        <authorList>
            <person name="Gilroy R."/>
        </authorList>
    </citation>
    <scope>NUCLEOTIDE SEQUENCE</scope>
    <source>
        <strain evidence="3">CHK32-1732</strain>
    </source>
</reference>
<sequence>MNIRPGVIRRLAATTALLATGAGLAPSASAADVADVEGYQVKLRVDDVLVDSSGDLTSAALDLFNLSEEDAESGAEVERSLYVDTEDKDFDAAGWSLRLRHKEGEDAYDLTYKYRQDLADNTLSSDSVDQALTDAADANFDSSDDNYEAQVNASYSTSTLDFSNQKSTDCPDSSCDLEDDADSGKAVELLDDKLPGKFEKALGTTLEDADASASQVVTQRTWPVTVDTEDGGIEADLEVTEMSGGYFVEVTAETEDREDAADVRDALEAALDEEGFLRQSDAFKTSLVLDGRL</sequence>
<name>A0A9D1UM67_9CORY</name>
<dbReference type="Pfam" id="PF01928">
    <property type="entry name" value="CYTH"/>
    <property type="match status" value="1"/>
</dbReference>
<feature type="domain" description="CYTH" evidence="2">
    <location>
        <begin position="69"/>
        <end position="276"/>
    </location>
</feature>
<feature type="chain" id="PRO_5038438856" evidence="1">
    <location>
        <begin position="31"/>
        <end position="293"/>
    </location>
</feature>
<evidence type="ECO:0000313" key="4">
    <source>
        <dbReference type="Proteomes" id="UP000824190"/>
    </source>
</evidence>
<dbReference type="EMBL" id="DXGC01000070">
    <property type="protein sequence ID" value="HIW91530.1"/>
    <property type="molecule type" value="Genomic_DNA"/>
</dbReference>